<dbReference type="EC" id="3.4.14.10" evidence="3"/>
<organism evidence="17 18">
    <name type="scientific">Orchesella cincta</name>
    <name type="common">Springtail</name>
    <name type="synonym">Podura cincta</name>
    <dbReference type="NCBI Taxonomy" id="48709"/>
    <lineage>
        <taxon>Eukaryota</taxon>
        <taxon>Metazoa</taxon>
        <taxon>Ecdysozoa</taxon>
        <taxon>Arthropoda</taxon>
        <taxon>Hexapoda</taxon>
        <taxon>Collembola</taxon>
        <taxon>Entomobryomorpha</taxon>
        <taxon>Entomobryoidea</taxon>
        <taxon>Orchesellidae</taxon>
        <taxon>Orchesellinae</taxon>
        <taxon>Orchesella</taxon>
    </lineage>
</organism>
<feature type="domain" description="Tripeptidyl-peptidase II galactose-binding" evidence="16">
    <location>
        <begin position="753"/>
        <end position="847"/>
    </location>
</feature>
<accession>A0A1D2NKJ1</accession>
<evidence type="ECO:0000256" key="8">
    <source>
        <dbReference type="ARBA" id="ARBA00022825"/>
    </source>
</evidence>
<evidence type="ECO:0000256" key="10">
    <source>
        <dbReference type="PROSITE-ProRule" id="PRU01240"/>
    </source>
</evidence>
<dbReference type="Gene3D" id="6.10.250.3080">
    <property type="match status" value="1"/>
</dbReference>
<comment type="caution">
    <text evidence="10">Lacks conserved residue(s) required for the propagation of feature annotation.</text>
</comment>
<dbReference type="SUPFAM" id="SSF52743">
    <property type="entry name" value="Subtilisin-like"/>
    <property type="match status" value="1"/>
</dbReference>
<dbReference type="GO" id="GO:0005829">
    <property type="term" value="C:cytosol"/>
    <property type="evidence" value="ECO:0007669"/>
    <property type="project" value="TreeGrafter"/>
</dbReference>
<dbReference type="PRINTS" id="PR00723">
    <property type="entry name" value="SUBTILISIN"/>
</dbReference>
<keyword evidence="5" id="KW-0031">Aminopeptidase</keyword>
<protein>
    <recommendedName>
        <fullName evidence="4">Tripeptidyl-peptidase 2</fullName>
        <ecNumber evidence="3">3.4.14.10</ecNumber>
    </recommendedName>
    <alternativeName>
        <fullName evidence="9">Tripeptidyl aminopeptidase</fullName>
    </alternativeName>
</protein>
<dbReference type="InterPro" id="IPR036852">
    <property type="entry name" value="Peptidase_S8/S53_dom_sf"/>
</dbReference>
<feature type="compositionally biased region" description="Low complexity" evidence="11">
    <location>
        <begin position="1134"/>
        <end position="1146"/>
    </location>
</feature>
<keyword evidence="6" id="KW-0645">Protease</keyword>
<evidence type="ECO:0000313" key="18">
    <source>
        <dbReference type="Proteomes" id="UP000094527"/>
    </source>
</evidence>
<dbReference type="InterPro" id="IPR022232">
    <property type="entry name" value="TPPII_C_art"/>
</dbReference>
<dbReference type="InterPro" id="IPR048383">
    <property type="entry name" value="TPPII_Ig-like-1"/>
</dbReference>
<dbReference type="PANTHER" id="PTHR43806:SF14">
    <property type="entry name" value="TRIPEPTIDYL-PEPTIDASE 2"/>
    <property type="match status" value="1"/>
</dbReference>
<comment type="catalytic activity">
    <reaction evidence="1">
        <text>Release of an N-terminal tripeptide from a polypeptide.</text>
        <dbReference type="EC" id="3.4.14.10"/>
    </reaction>
</comment>
<feature type="domain" description="Tripeptidyl peptidase II C-terminal" evidence="14">
    <location>
        <begin position="1143"/>
        <end position="1203"/>
    </location>
</feature>
<gene>
    <name evidence="17" type="ORF">Ocin01_00882</name>
</gene>
<dbReference type="STRING" id="48709.A0A1D2NKJ1"/>
<feature type="compositionally biased region" description="Basic and acidic residues" evidence="11">
    <location>
        <begin position="1147"/>
        <end position="1157"/>
    </location>
</feature>
<dbReference type="InterPro" id="IPR050131">
    <property type="entry name" value="Peptidase_S8_subtilisin-like"/>
</dbReference>
<evidence type="ECO:0000256" key="6">
    <source>
        <dbReference type="ARBA" id="ARBA00022670"/>
    </source>
</evidence>
<comment type="caution">
    <text evidence="17">The sequence shown here is derived from an EMBL/GenBank/DDBJ whole genome shotgun (WGS) entry which is preliminary data.</text>
</comment>
<dbReference type="PROSITE" id="PS51892">
    <property type="entry name" value="SUBTILASE"/>
    <property type="match status" value="1"/>
</dbReference>
<dbReference type="Pfam" id="PF21316">
    <property type="entry name" value="TPPII_GBD"/>
    <property type="match status" value="1"/>
</dbReference>
<dbReference type="OrthoDB" id="10256524at2759"/>
<comment type="similarity">
    <text evidence="2 10">Belongs to the peptidase S8 family.</text>
</comment>
<dbReference type="Gene3D" id="1.25.40.710">
    <property type="match status" value="1"/>
</dbReference>
<feature type="compositionally biased region" description="Polar residues" evidence="11">
    <location>
        <begin position="1217"/>
        <end position="1233"/>
    </location>
</feature>
<evidence type="ECO:0000259" key="16">
    <source>
        <dbReference type="Pfam" id="PF21316"/>
    </source>
</evidence>
<evidence type="ECO:0000256" key="4">
    <source>
        <dbReference type="ARBA" id="ARBA00020244"/>
    </source>
</evidence>
<dbReference type="Proteomes" id="UP000094527">
    <property type="component" value="Unassembled WGS sequence"/>
</dbReference>
<dbReference type="PANTHER" id="PTHR43806">
    <property type="entry name" value="PEPTIDASE S8"/>
    <property type="match status" value="1"/>
</dbReference>
<evidence type="ECO:0000256" key="2">
    <source>
        <dbReference type="ARBA" id="ARBA00011073"/>
    </source>
</evidence>
<dbReference type="GO" id="GO:0004252">
    <property type="term" value="F:serine-type endopeptidase activity"/>
    <property type="evidence" value="ECO:0007669"/>
    <property type="project" value="InterPro"/>
</dbReference>
<dbReference type="Pfam" id="PF12583">
    <property type="entry name" value="TPPII_C"/>
    <property type="match status" value="1"/>
</dbReference>
<dbReference type="PROSITE" id="PS00138">
    <property type="entry name" value="SUBTILASE_SER"/>
    <property type="match status" value="1"/>
</dbReference>
<proteinExistence type="inferred from homology"/>
<feature type="region of interest" description="Disordered" evidence="11">
    <location>
        <begin position="1133"/>
        <end position="1157"/>
    </location>
</feature>
<dbReference type="OMA" id="SLRDFQC"/>
<keyword evidence="8" id="KW-0720">Serine protease</keyword>
<dbReference type="Pfam" id="PF12580">
    <property type="entry name" value="TPPII"/>
    <property type="match status" value="1"/>
</dbReference>
<feature type="domain" description="Peptidase S8/S53" evidence="12">
    <location>
        <begin position="361"/>
        <end position="586"/>
    </location>
</feature>
<evidence type="ECO:0000256" key="3">
    <source>
        <dbReference type="ARBA" id="ARBA00012462"/>
    </source>
</evidence>
<keyword evidence="18" id="KW-1185">Reference proteome</keyword>
<dbReference type="Pfam" id="PF21223">
    <property type="entry name" value="TPPII_Ig-like-1"/>
    <property type="match status" value="1"/>
</dbReference>
<dbReference type="InterPro" id="IPR046939">
    <property type="entry name" value="TPPII_C_sf"/>
</dbReference>
<evidence type="ECO:0000256" key="7">
    <source>
        <dbReference type="ARBA" id="ARBA00022801"/>
    </source>
</evidence>
<dbReference type="InterPro" id="IPR022229">
    <property type="entry name" value="TPPII_Ig-like-2"/>
</dbReference>
<dbReference type="Gene3D" id="3.40.50.200">
    <property type="entry name" value="Peptidase S8/S53 domain"/>
    <property type="match status" value="2"/>
</dbReference>
<dbReference type="Gene3D" id="2.60.40.3170">
    <property type="match status" value="1"/>
</dbReference>
<dbReference type="InterPro" id="IPR015500">
    <property type="entry name" value="Peptidase_S8_subtilisin-rel"/>
</dbReference>
<evidence type="ECO:0000259" key="15">
    <source>
        <dbReference type="Pfam" id="PF21223"/>
    </source>
</evidence>
<feature type="domain" description="Tripeptidyl peptidase II second Ig-like" evidence="13">
    <location>
        <begin position="888"/>
        <end position="1014"/>
    </location>
</feature>
<sequence length="1407" mass="156093">MNKIFALEEPPAGVVSSRSFDYKLKLRADFVVCRSTIEGLADSLKFKGVKRQLIKLFPTQPLTVIRRLGTDTVKKKFSLEINGGFLLSRNFPFVRRCSHKLIVEIGEPASTPPSEKTSTSSVISSVLSRKSSPVNMIDPANVKTDFPSISLCPKKETGVPNFLTKNPAFDGRGTIIAIFDSGVDPGAPGLRVTTTGHPKVIERYDCSGAGDIPSSWVNPSGEYHVGIKPVYEIYPPKVKERAELKRREAHWDQPHRALLAELSKKIGKEQSLNNNKSLDSLTQLEKLQKEEMEAQMEIAQSLEKKYKDYGPLLDCVVWNTGTEWKACLSSDGDLENGIVLGEYKLTQQFAPITKADQMNISNPDLNGIAPGAQLISFTIGDARLNSMETGTALVRAMSFIMQNAHRINVINMSYGEHAHWSTAGRIGDLMKEVVDKHGVTFIASAGNHGPALSTIGTPPWISSNTIIGVGAYVSPEMMAAEYSLREKLPGMPYTWSSRGPTLDGDLGLSVCAPGAAITSVPNFTLRSAQLMNGTSMAAPHVCGCVSLMISGAISKGFEYTPYSVKKSLENSAQKLTNVESFAQGHGLIQVEKAFDALEKLSKLPDKNVRFNVTVSAGSGSGFGWPMKGIYIREPVIEKPKEYSISVDPVFFKEDTIEPQEKIDFRLNLALLSKAPWVQVPKYFDLANIQRSFNAKVDPEGLPVGEHYAQIEAYDVTDVERGPVFTVSVTVVRPKVLQTTPLCRPAIDLPTVKYEPGALKRYFLQVPKGAAWANLNLKMSGASNVDPSSNASARFVIHAMTMNGGQSCKSEEFYKMITLNPLEETNIPLRVTENKVIEICIGRWWADLNLNQQPAGLNTSVTFRSLLLNRPEVFISAGDSFQKLVVANSFGTEEVQPTASLKYQVALLRPTDSKVVALTEPRDMIPNGRIIYELQNTYSFTLTKPTEVTINCSLLSDVLYESEYESQLWMLFDSNKRYLHCGDSYPTKWNVKLEKGEYFIRFQVRHEKRDALERFITSNSGNGSSTSSSWTGDSQVPSLPILLSMKLPSSINLDVFQTQYELLDYKPTKKGSGWSATLKRETSANLFISSAITDKNLKNLPCTSTLYLQGSLTVTKDEVGKKLCTYPLKISVPEPQSKIKPPSSSSKDPNKPKVEEMQEQLRDIQINWLSKLDSEESRKLYTYLVEKDGSHLPLHVARLQALDSLSSSSENATNSTSPDSENSNSTAVASSKGQKTPEICKEMIELADKILAMVDQPALLAFYGTRSSSSASQLDATKTKQSMDKQKNAVIEALVKKGIAMAELLKQSDAPSSITLEELDDVLFEVQKFAELSDSRVMEFAYQHALARTQYGRGLRMIMKQIEQEPGKWNQETDKKILEVFKSLNWNHCVWMWSNLQLLRYPKDYRPF</sequence>
<name>A0A1D2NKJ1_ORCCI</name>
<dbReference type="InterPro" id="IPR023828">
    <property type="entry name" value="Peptidase_S8_Ser-AS"/>
</dbReference>
<evidence type="ECO:0000256" key="1">
    <source>
        <dbReference type="ARBA" id="ARBA00001910"/>
    </source>
</evidence>
<feature type="compositionally biased region" description="Low complexity" evidence="11">
    <location>
        <begin position="1206"/>
        <end position="1216"/>
    </location>
</feature>
<evidence type="ECO:0000259" key="14">
    <source>
        <dbReference type="Pfam" id="PF12583"/>
    </source>
</evidence>
<evidence type="ECO:0000313" key="17">
    <source>
        <dbReference type="EMBL" id="ODN05780.1"/>
    </source>
</evidence>
<evidence type="ECO:0000256" key="11">
    <source>
        <dbReference type="SAM" id="MobiDB-lite"/>
    </source>
</evidence>
<evidence type="ECO:0000256" key="5">
    <source>
        <dbReference type="ARBA" id="ARBA00022438"/>
    </source>
</evidence>
<dbReference type="GO" id="GO:0006508">
    <property type="term" value="P:proteolysis"/>
    <property type="evidence" value="ECO:0007669"/>
    <property type="project" value="UniProtKB-KW"/>
</dbReference>
<feature type="domain" description="Tripeptidyl-peptidase II first Ig-like" evidence="15">
    <location>
        <begin position="608"/>
        <end position="731"/>
    </location>
</feature>
<evidence type="ECO:0000259" key="13">
    <source>
        <dbReference type="Pfam" id="PF12580"/>
    </source>
</evidence>
<dbReference type="InterPro" id="IPR046940">
    <property type="entry name" value="TPPII_Ig-like_sf"/>
</dbReference>
<dbReference type="InterPro" id="IPR000209">
    <property type="entry name" value="Peptidase_S8/S53_dom"/>
</dbReference>
<evidence type="ECO:0000259" key="12">
    <source>
        <dbReference type="Pfam" id="PF00082"/>
    </source>
</evidence>
<dbReference type="GO" id="GO:0008240">
    <property type="term" value="F:tripeptidyl-peptidase activity"/>
    <property type="evidence" value="ECO:0007669"/>
    <property type="project" value="UniProtKB-EC"/>
</dbReference>
<dbReference type="Pfam" id="PF00082">
    <property type="entry name" value="Peptidase_S8"/>
    <property type="match status" value="1"/>
</dbReference>
<dbReference type="InterPro" id="IPR048384">
    <property type="entry name" value="TPPII_GBD"/>
</dbReference>
<reference evidence="17 18" key="1">
    <citation type="journal article" date="2016" name="Genome Biol. Evol.">
        <title>Gene Family Evolution Reflects Adaptation to Soil Environmental Stressors in the Genome of the Collembolan Orchesella cincta.</title>
        <authorList>
            <person name="Faddeeva-Vakhrusheva A."/>
            <person name="Derks M.F."/>
            <person name="Anvar S.Y."/>
            <person name="Agamennone V."/>
            <person name="Suring W."/>
            <person name="Smit S."/>
            <person name="van Straalen N.M."/>
            <person name="Roelofs D."/>
        </authorList>
    </citation>
    <scope>NUCLEOTIDE SEQUENCE [LARGE SCALE GENOMIC DNA]</scope>
    <source>
        <tissue evidence="17">Mixed pool</tissue>
    </source>
</reference>
<dbReference type="EMBL" id="LJIJ01000016">
    <property type="protein sequence ID" value="ODN05780.1"/>
    <property type="molecule type" value="Genomic_DNA"/>
</dbReference>
<keyword evidence="7" id="KW-0378">Hydrolase</keyword>
<evidence type="ECO:0000256" key="9">
    <source>
        <dbReference type="ARBA" id="ARBA00032232"/>
    </source>
</evidence>
<dbReference type="GO" id="GO:0004177">
    <property type="term" value="F:aminopeptidase activity"/>
    <property type="evidence" value="ECO:0007669"/>
    <property type="project" value="UniProtKB-KW"/>
</dbReference>
<feature type="region of interest" description="Disordered" evidence="11">
    <location>
        <begin position="1206"/>
        <end position="1233"/>
    </location>
</feature>